<evidence type="ECO:0000256" key="2">
    <source>
        <dbReference type="ARBA" id="ARBA00007400"/>
    </source>
</evidence>
<feature type="transmembrane region" description="Helical" evidence="7">
    <location>
        <begin position="236"/>
        <end position="256"/>
    </location>
</feature>
<evidence type="ECO:0000256" key="5">
    <source>
        <dbReference type="ARBA" id="ARBA00022989"/>
    </source>
</evidence>
<keyword evidence="9" id="KW-0808">Transferase</keyword>
<evidence type="ECO:0000256" key="3">
    <source>
        <dbReference type="ARBA" id="ARBA00022475"/>
    </source>
</evidence>
<dbReference type="EMBL" id="JBBHJZ010000003">
    <property type="protein sequence ID" value="MEJ5978467.1"/>
    <property type="molecule type" value="Genomic_DNA"/>
</dbReference>
<reference evidence="9 10" key="1">
    <citation type="submission" date="2024-03" db="EMBL/GenBank/DDBJ databases">
        <authorList>
            <person name="Jo J.-H."/>
        </authorList>
    </citation>
    <scope>NUCLEOTIDE SEQUENCE [LARGE SCALE GENOMIC DNA]</scope>
    <source>
        <strain evidence="9 10">PS1R-30</strain>
    </source>
</reference>
<evidence type="ECO:0000259" key="8">
    <source>
        <dbReference type="Pfam" id="PF01757"/>
    </source>
</evidence>
<feature type="transmembrane region" description="Helical" evidence="7">
    <location>
        <begin position="91"/>
        <end position="110"/>
    </location>
</feature>
<sequence>MQNSYREETIIWADVAKCICVFLVVILHMEDHIAVSGWTDDGVITQAWHWINMFLRPIRLPMLFLVSGMLSAKSILHDDKDTVRKYLIKPIYLYGLWSAIFVTLIPLYPSSANIDLGPIERMRLVLLMVSPAWYLLALAGFYCIATVTRRCDLRWLLLVCALISLCGSFIEPTLSTQTHKLARCLVFFIAGVRLRDALLAYTAAATPRLLVVSGLFFLGAGTMSVAVGRYLLPVDLVAAAFSLQLAGLIATRCQALHPPARWLGQRTLYIYLLHFPLEVLLSDAVRHNAGPRLLGNAMAGMLYPLAAAVVVVPAALVLGETMRRCGFAWMFDLPRWQGFERKPATARP</sequence>
<keyword evidence="4 7" id="KW-0812">Transmembrane</keyword>
<comment type="subcellular location">
    <subcellularLocation>
        <location evidence="1">Cell membrane</location>
        <topology evidence="1">Multi-pass membrane protein</topology>
    </subcellularLocation>
</comment>
<protein>
    <submittedName>
        <fullName evidence="9">Acyltransferase</fullName>
        <ecNumber evidence="9">2.3.1.-</ecNumber>
    </submittedName>
</protein>
<dbReference type="GO" id="GO:0016746">
    <property type="term" value="F:acyltransferase activity"/>
    <property type="evidence" value="ECO:0007669"/>
    <property type="project" value="UniProtKB-KW"/>
</dbReference>
<evidence type="ECO:0000256" key="7">
    <source>
        <dbReference type="SAM" id="Phobius"/>
    </source>
</evidence>
<name>A0ABU8RZG2_9SPHN</name>
<keyword evidence="9" id="KW-0012">Acyltransferase</keyword>
<dbReference type="EC" id="2.3.1.-" evidence="9"/>
<dbReference type="Pfam" id="PF01757">
    <property type="entry name" value="Acyl_transf_3"/>
    <property type="match status" value="1"/>
</dbReference>
<comment type="caution">
    <text evidence="9">The sequence shown here is derived from an EMBL/GenBank/DDBJ whole genome shotgun (WGS) entry which is preliminary data.</text>
</comment>
<dbReference type="PANTHER" id="PTHR40074:SF2">
    <property type="entry name" value="O-ACETYLTRANSFERASE WECH"/>
    <property type="match status" value="1"/>
</dbReference>
<gene>
    <name evidence="9" type="ORF">WG901_17575</name>
</gene>
<feature type="transmembrane region" description="Helical" evidence="7">
    <location>
        <begin position="297"/>
        <end position="318"/>
    </location>
</feature>
<feature type="transmembrane region" description="Helical" evidence="7">
    <location>
        <begin position="122"/>
        <end position="143"/>
    </location>
</feature>
<evidence type="ECO:0000256" key="4">
    <source>
        <dbReference type="ARBA" id="ARBA00022692"/>
    </source>
</evidence>
<keyword evidence="10" id="KW-1185">Reference proteome</keyword>
<evidence type="ECO:0000256" key="1">
    <source>
        <dbReference type="ARBA" id="ARBA00004651"/>
    </source>
</evidence>
<keyword evidence="3" id="KW-1003">Cell membrane</keyword>
<accession>A0ABU8RZG2</accession>
<evidence type="ECO:0000313" key="10">
    <source>
        <dbReference type="Proteomes" id="UP001361239"/>
    </source>
</evidence>
<proteinExistence type="inferred from homology"/>
<comment type="similarity">
    <text evidence="2">Belongs to the acyltransferase 3 family.</text>
</comment>
<dbReference type="RefSeq" id="WP_339588386.1">
    <property type="nucleotide sequence ID" value="NZ_JBBHJZ010000003.1"/>
</dbReference>
<dbReference type="Proteomes" id="UP001361239">
    <property type="component" value="Unassembled WGS sequence"/>
</dbReference>
<feature type="domain" description="Acyltransferase 3" evidence="8">
    <location>
        <begin position="11"/>
        <end position="318"/>
    </location>
</feature>
<feature type="transmembrane region" description="Helical" evidence="7">
    <location>
        <begin position="9"/>
        <end position="27"/>
    </location>
</feature>
<dbReference type="PANTHER" id="PTHR40074">
    <property type="entry name" value="O-ACETYLTRANSFERASE WECH"/>
    <property type="match status" value="1"/>
</dbReference>
<feature type="transmembrane region" description="Helical" evidence="7">
    <location>
        <begin position="155"/>
        <end position="174"/>
    </location>
</feature>
<organism evidence="9 10">
    <name type="scientific">Novosphingobium anseongense</name>
    <dbReference type="NCBI Taxonomy" id="3133436"/>
    <lineage>
        <taxon>Bacteria</taxon>
        <taxon>Pseudomonadati</taxon>
        <taxon>Pseudomonadota</taxon>
        <taxon>Alphaproteobacteria</taxon>
        <taxon>Sphingomonadales</taxon>
        <taxon>Sphingomonadaceae</taxon>
        <taxon>Novosphingobium</taxon>
    </lineage>
</organism>
<evidence type="ECO:0000313" key="9">
    <source>
        <dbReference type="EMBL" id="MEJ5978467.1"/>
    </source>
</evidence>
<evidence type="ECO:0000256" key="6">
    <source>
        <dbReference type="ARBA" id="ARBA00023136"/>
    </source>
</evidence>
<dbReference type="InterPro" id="IPR002656">
    <property type="entry name" value="Acyl_transf_3_dom"/>
</dbReference>
<keyword evidence="6 7" id="KW-0472">Membrane</keyword>
<keyword evidence="5 7" id="KW-1133">Transmembrane helix</keyword>